<keyword evidence="1 2" id="KW-0732">Signal</keyword>
<feature type="domain" description="Secretion system C-terminal sorting" evidence="3">
    <location>
        <begin position="262"/>
        <end position="335"/>
    </location>
</feature>
<gene>
    <name evidence="5" type="ORF">BCF50_1995</name>
    <name evidence="4" type="ORF">EGI05_10505</name>
</gene>
<evidence type="ECO:0000313" key="5">
    <source>
        <dbReference type="EMBL" id="TDX93046.1"/>
    </source>
</evidence>
<protein>
    <submittedName>
        <fullName evidence="5">Secreted protein (Por secretion system target)</fullName>
    </submittedName>
    <submittedName>
        <fullName evidence="4">T9SS C-terminal target domain-containing protein</fullName>
    </submittedName>
</protein>
<accession>A0A3N0VZF4</accession>
<comment type="caution">
    <text evidence="4">The sequence shown here is derived from an EMBL/GenBank/DDBJ whole genome shotgun (WGS) entry which is preliminary data.</text>
</comment>
<evidence type="ECO:0000256" key="1">
    <source>
        <dbReference type="ARBA" id="ARBA00022729"/>
    </source>
</evidence>
<feature type="signal peptide" evidence="2">
    <location>
        <begin position="1"/>
        <end position="18"/>
    </location>
</feature>
<evidence type="ECO:0000256" key="2">
    <source>
        <dbReference type="SAM" id="SignalP"/>
    </source>
</evidence>
<dbReference type="RefSeq" id="WP_123263380.1">
    <property type="nucleotide sequence ID" value="NZ_RJTX01000002.1"/>
</dbReference>
<reference evidence="5 7" key="2">
    <citation type="submission" date="2019-03" db="EMBL/GenBank/DDBJ databases">
        <title>Genomic Encyclopedia of Archaeal and Bacterial Type Strains, Phase II (KMG-II): from individual species to whole genera.</title>
        <authorList>
            <person name="Goeker M."/>
        </authorList>
    </citation>
    <scope>NUCLEOTIDE SEQUENCE [LARGE SCALE GENOMIC DNA]</scope>
    <source>
        <strain evidence="5 7">DSM 15235</strain>
    </source>
</reference>
<dbReference type="Proteomes" id="UP000295709">
    <property type="component" value="Unassembled WGS sequence"/>
</dbReference>
<evidence type="ECO:0000313" key="6">
    <source>
        <dbReference type="Proteomes" id="UP000269375"/>
    </source>
</evidence>
<dbReference type="NCBIfam" id="TIGR04183">
    <property type="entry name" value="Por_Secre_tail"/>
    <property type="match status" value="1"/>
</dbReference>
<name>A0A3N0VZF4_9FLAO</name>
<dbReference type="Pfam" id="PF18962">
    <property type="entry name" value="Por_Secre_tail"/>
    <property type="match status" value="1"/>
</dbReference>
<evidence type="ECO:0000259" key="3">
    <source>
        <dbReference type="Pfam" id="PF18962"/>
    </source>
</evidence>
<keyword evidence="7" id="KW-1185">Reference proteome</keyword>
<feature type="chain" id="PRO_5017960800" evidence="2">
    <location>
        <begin position="19"/>
        <end position="341"/>
    </location>
</feature>
<organism evidence="4 6">
    <name type="scientific">Chryseobacterium daecheongense</name>
    <dbReference type="NCBI Taxonomy" id="192389"/>
    <lineage>
        <taxon>Bacteria</taxon>
        <taxon>Pseudomonadati</taxon>
        <taxon>Bacteroidota</taxon>
        <taxon>Flavobacteriia</taxon>
        <taxon>Flavobacteriales</taxon>
        <taxon>Weeksellaceae</taxon>
        <taxon>Chryseobacterium group</taxon>
        <taxon>Chryseobacterium</taxon>
    </lineage>
</organism>
<evidence type="ECO:0000313" key="7">
    <source>
        <dbReference type="Proteomes" id="UP000295709"/>
    </source>
</evidence>
<evidence type="ECO:0000313" key="4">
    <source>
        <dbReference type="EMBL" id="ROH98183.1"/>
    </source>
</evidence>
<sequence length="341" mass="37455">MKTKYLLIIIAFFFKVKAQPTITSADIINGTFQFTEISFNQGVYTPGNGGANVTWDFSNVQGTVGGVKLLYGNCSSSVPECASFPTANRYVVSLDNSGNQSDDKNLFRVTSTQFEAIGARNIANNFTLTYTDTPIELKFPTTYLQSFTDTSSYTVNGVTTNTNDVITVDGYGTVKTPAGTYTNVLRVKKASTVNISMGGSTVSTTQITTYTWYKNNREQIAGFSVSNMTFPMPQALPSTFQYTTNATNLAVKETFVEKPAVLYPNPTKDGKVWIDIKNNSMKSISVYDISGKNILTLPASQTKQTEGKYMVDLQSYPDGSYIIKVETDQNTVSKTIQLMQK</sequence>
<proteinExistence type="predicted"/>
<reference evidence="4 6" key="1">
    <citation type="submission" date="2018-11" db="EMBL/GenBank/DDBJ databases">
        <title>Proposal to divide the Flavobacteriaceae and reorganize its genera based on Amino Acid Identity values calculated from whole genome sequences.</title>
        <authorList>
            <person name="Nicholson A.C."/>
            <person name="Gulvik C.A."/>
            <person name="Whitney A.M."/>
            <person name="Humrighouse B.W."/>
            <person name="Bell M."/>
            <person name="Holmes B."/>
            <person name="Steigerwalt A."/>
            <person name="Villarma A."/>
            <person name="Sheth M."/>
            <person name="Batra D."/>
            <person name="Pryor J."/>
            <person name="Bernardet J.-F."/>
            <person name="Hugo C."/>
            <person name="Kampfer P."/>
            <person name="Newman J."/>
            <person name="Mcquiston J.R."/>
        </authorList>
    </citation>
    <scope>NUCLEOTIDE SEQUENCE [LARGE SCALE GENOMIC DNA]</scope>
    <source>
        <strain evidence="4 6">DSM 15235</strain>
    </source>
</reference>
<dbReference type="EMBL" id="RJTX01000002">
    <property type="protein sequence ID" value="ROH98183.1"/>
    <property type="molecule type" value="Genomic_DNA"/>
</dbReference>
<dbReference type="InterPro" id="IPR026444">
    <property type="entry name" value="Secre_tail"/>
</dbReference>
<dbReference type="EMBL" id="SOQW01000002">
    <property type="protein sequence ID" value="TDX93046.1"/>
    <property type="molecule type" value="Genomic_DNA"/>
</dbReference>
<dbReference type="Proteomes" id="UP000269375">
    <property type="component" value="Unassembled WGS sequence"/>
</dbReference>
<dbReference type="OrthoDB" id="1164513at2"/>
<dbReference type="AlphaFoldDB" id="A0A3N0VZF4"/>